<reference evidence="2 3" key="1">
    <citation type="submission" date="2018-11" db="EMBL/GenBank/DDBJ databases">
        <authorList>
            <person name="Criscuolo A."/>
        </authorList>
    </citation>
    <scope>NUCLEOTIDE SEQUENCE [LARGE SCALE GENOMIC DNA]</scope>
    <source>
        <strain evidence="2">ACIP111625</strain>
    </source>
</reference>
<gene>
    <name evidence="2" type="ORF">XINFAN_00448</name>
</gene>
<dbReference type="OrthoDB" id="7690273at2"/>
<sequence>MTPITATGGLPLPATAGDKALMQKARDLEAAFLAEMLGHGGLGAAPESFGGGIGEDQFGSFLRAEQAKLMVERGGIGLAEQLFRAMGGGQE</sequence>
<evidence type="ECO:0000259" key="1">
    <source>
        <dbReference type="Pfam" id="PF10135"/>
    </source>
</evidence>
<dbReference type="RefSeq" id="WP_124084880.1">
    <property type="nucleotide sequence ID" value="NZ_UXAW01000033.1"/>
</dbReference>
<evidence type="ECO:0000313" key="3">
    <source>
        <dbReference type="Proteomes" id="UP000277498"/>
    </source>
</evidence>
<dbReference type="InterPro" id="IPR019301">
    <property type="entry name" value="Flagellar_prot_FlgJ_N"/>
</dbReference>
<accession>A0A3P5WP72</accession>
<dbReference type="AlphaFoldDB" id="A0A3P5WP72"/>
<proteinExistence type="predicted"/>
<name>A0A3P5WP72_9RHOB</name>
<protein>
    <submittedName>
        <fullName evidence="2">Rod binding protein</fullName>
    </submittedName>
</protein>
<organism evidence="2 3">
    <name type="scientific">Pseudogemmobacter humi</name>
    <dbReference type="NCBI Taxonomy" id="2483812"/>
    <lineage>
        <taxon>Bacteria</taxon>
        <taxon>Pseudomonadati</taxon>
        <taxon>Pseudomonadota</taxon>
        <taxon>Alphaproteobacteria</taxon>
        <taxon>Rhodobacterales</taxon>
        <taxon>Paracoccaceae</taxon>
        <taxon>Pseudogemmobacter</taxon>
    </lineage>
</organism>
<evidence type="ECO:0000313" key="2">
    <source>
        <dbReference type="EMBL" id="VDC20356.1"/>
    </source>
</evidence>
<dbReference type="EMBL" id="UXAW01000033">
    <property type="protein sequence ID" value="VDC20356.1"/>
    <property type="molecule type" value="Genomic_DNA"/>
</dbReference>
<dbReference type="Pfam" id="PF10135">
    <property type="entry name" value="Rod-binding"/>
    <property type="match status" value="1"/>
</dbReference>
<keyword evidence="3" id="KW-1185">Reference proteome</keyword>
<feature type="domain" description="Flagellar protein FlgJ N-terminal" evidence="1">
    <location>
        <begin position="48"/>
        <end position="84"/>
    </location>
</feature>
<dbReference type="Proteomes" id="UP000277498">
    <property type="component" value="Unassembled WGS sequence"/>
</dbReference>